<name>A0A7C9KG80_9SPHN</name>
<accession>A0A7C9KG80</accession>
<evidence type="ECO:0000259" key="1">
    <source>
        <dbReference type="Pfam" id="PF09037"/>
    </source>
</evidence>
<evidence type="ECO:0000313" key="3">
    <source>
        <dbReference type="Proteomes" id="UP000481327"/>
    </source>
</evidence>
<dbReference type="InterPro" id="IPR015124">
    <property type="entry name" value="Stf0"/>
</dbReference>
<keyword evidence="3" id="KW-1185">Reference proteome</keyword>
<gene>
    <name evidence="2" type="ORF">F3168_01195</name>
</gene>
<dbReference type="PIRSF" id="PIRSF021497">
    <property type="entry name" value="Sulphotransferase_Stf0"/>
    <property type="match status" value="1"/>
</dbReference>
<dbReference type="Pfam" id="PF09037">
    <property type="entry name" value="Sulphotransf"/>
    <property type="match status" value="1"/>
</dbReference>
<reference evidence="2 3" key="1">
    <citation type="submission" date="2019-09" db="EMBL/GenBank/DDBJ databases">
        <title>Polymorphobacter sp. isolated from a lake in China.</title>
        <authorList>
            <person name="Liu Z."/>
        </authorList>
    </citation>
    <scope>NUCLEOTIDE SEQUENCE [LARGE SCALE GENOMIC DNA]</scope>
    <source>
        <strain evidence="2 3">D40P</strain>
    </source>
</reference>
<sequence length="247" mass="28483">MSYGFHNMNKDEFRNVFLNHDIHSSVIVASTFRSGSTFVSELLAKNGAPGLGQERFNIIGGDSCPDLRTYMSNMLAPFRGSQFPTKIMWPHRNNLARVLGISRANSSQFSGLFPDAKWIHVYRDDIFMQAISMWRAKKSGRWHVYARDQSSEPAIEYDFDAIDDCIWELALHNRLWQDFFTISGIVPYEVNYEAIVNDVKLVLVPLLDHLGLDSSNPVIYVPLRKQGDDLTREFRDRLMEDLFRIGR</sequence>
<comment type="caution">
    <text evidence="2">The sequence shown here is derived from an EMBL/GenBank/DDBJ whole genome shotgun (WGS) entry which is preliminary data.</text>
</comment>
<dbReference type="SUPFAM" id="SSF52540">
    <property type="entry name" value="P-loop containing nucleoside triphosphate hydrolases"/>
    <property type="match status" value="1"/>
</dbReference>
<dbReference type="AlphaFoldDB" id="A0A7C9KG80"/>
<dbReference type="GO" id="GO:0016740">
    <property type="term" value="F:transferase activity"/>
    <property type="evidence" value="ECO:0007669"/>
    <property type="project" value="InterPro"/>
</dbReference>
<organism evidence="2 3">
    <name type="scientific">Sandarakinorhabdus fusca</name>
    <dbReference type="NCBI Taxonomy" id="1439888"/>
    <lineage>
        <taxon>Bacteria</taxon>
        <taxon>Pseudomonadati</taxon>
        <taxon>Pseudomonadota</taxon>
        <taxon>Alphaproteobacteria</taxon>
        <taxon>Sphingomonadales</taxon>
        <taxon>Sphingosinicellaceae</taxon>
        <taxon>Sandarakinorhabdus</taxon>
    </lineage>
</organism>
<dbReference type="Gene3D" id="3.40.50.300">
    <property type="entry name" value="P-loop containing nucleotide triphosphate hydrolases"/>
    <property type="match status" value="1"/>
</dbReference>
<proteinExistence type="predicted"/>
<feature type="domain" description="Sulphotransferase Stf0" evidence="1">
    <location>
        <begin position="106"/>
        <end position="240"/>
    </location>
</feature>
<dbReference type="Proteomes" id="UP000481327">
    <property type="component" value="Unassembled WGS sequence"/>
</dbReference>
<dbReference type="OrthoDB" id="5562925at2"/>
<dbReference type="InterPro" id="IPR024628">
    <property type="entry name" value="Sulfotransferase_Stf0_dom"/>
</dbReference>
<protein>
    <recommendedName>
        <fullName evidence="1">Sulphotransferase Stf0 domain-containing protein</fullName>
    </recommendedName>
</protein>
<evidence type="ECO:0000313" key="2">
    <source>
        <dbReference type="EMBL" id="MQT15880.1"/>
    </source>
</evidence>
<dbReference type="EMBL" id="WIOL01000001">
    <property type="protein sequence ID" value="MQT15880.1"/>
    <property type="molecule type" value="Genomic_DNA"/>
</dbReference>
<dbReference type="InterPro" id="IPR027417">
    <property type="entry name" value="P-loop_NTPase"/>
</dbReference>